<dbReference type="FunFam" id="1.10.10.60:FF:000012">
    <property type="entry name" value="Metastasis-associated 1 family, member 3"/>
    <property type="match status" value="1"/>
</dbReference>
<gene>
    <name evidence="10" type="ORF">SSS_7626</name>
</gene>
<feature type="compositionally biased region" description="Polar residues" evidence="7">
    <location>
        <begin position="534"/>
        <end position="544"/>
    </location>
</feature>
<keyword evidence="4" id="KW-0862">Zinc</keyword>
<reference evidence="10" key="2">
    <citation type="submission" date="2020-01" db="EMBL/GenBank/DDBJ databases">
        <authorList>
            <person name="Korhonen P.K.K."/>
            <person name="Guangxu M.G."/>
            <person name="Wang T.W."/>
            <person name="Stroehlein A.J.S."/>
            <person name="Young N.D."/>
            <person name="Ang C.-S.A."/>
            <person name="Fernando D.W.F."/>
            <person name="Lu H.L."/>
            <person name="Taylor S.T."/>
            <person name="Ehtesham M.E.M."/>
            <person name="Najaraj S.H.N."/>
            <person name="Harsha G.H.G."/>
            <person name="Madugundu A.M."/>
            <person name="Renuse S.R."/>
            <person name="Holt D.H."/>
            <person name="Pandey A.P."/>
            <person name="Papenfuss A.P."/>
            <person name="Gasser R.B.G."/>
            <person name="Fischer K.F."/>
        </authorList>
    </citation>
    <scope>NUCLEOTIDE SEQUENCE</scope>
    <source>
        <strain evidence="10">SSS_KF_BRIS2020</strain>
    </source>
</reference>
<dbReference type="SUPFAM" id="SSF46689">
    <property type="entry name" value="Homeodomain-like"/>
    <property type="match status" value="1"/>
</dbReference>
<accession>A0A834R1E0</accession>
<dbReference type="EMBL" id="WVUK01000066">
    <property type="protein sequence ID" value="KAF7488500.1"/>
    <property type="molecule type" value="Genomic_DNA"/>
</dbReference>
<dbReference type="Gene3D" id="4.10.1240.50">
    <property type="match status" value="1"/>
</dbReference>
<feature type="compositionally biased region" description="Low complexity" evidence="7">
    <location>
        <begin position="610"/>
        <end position="628"/>
    </location>
</feature>
<feature type="compositionally biased region" description="Basic and acidic residues" evidence="7">
    <location>
        <begin position="736"/>
        <end position="752"/>
    </location>
</feature>
<keyword evidence="12" id="KW-1185">Reference proteome</keyword>
<evidence type="ECO:0000256" key="6">
    <source>
        <dbReference type="ARBA" id="ARBA00023242"/>
    </source>
</evidence>
<evidence type="ECO:0000256" key="1">
    <source>
        <dbReference type="ARBA" id="ARBA00004123"/>
    </source>
</evidence>
<evidence type="ECO:0000313" key="12">
    <source>
        <dbReference type="Proteomes" id="UP000070412"/>
    </source>
</evidence>
<feature type="region of interest" description="Disordered" evidence="7">
    <location>
        <begin position="123"/>
        <end position="182"/>
    </location>
</feature>
<dbReference type="Pfam" id="PF01448">
    <property type="entry name" value="ELM2"/>
    <property type="match status" value="1"/>
</dbReference>
<dbReference type="GO" id="GO:0000122">
    <property type="term" value="P:negative regulation of transcription by RNA polymerase II"/>
    <property type="evidence" value="ECO:0007669"/>
    <property type="project" value="TreeGrafter"/>
</dbReference>
<dbReference type="GO" id="GO:0003713">
    <property type="term" value="F:transcription coactivator activity"/>
    <property type="evidence" value="ECO:0007669"/>
    <property type="project" value="TreeGrafter"/>
</dbReference>
<feature type="region of interest" description="Disordered" evidence="7">
    <location>
        <begin position="201"/>
        <end position="227"/>
    </location>
</feature>
<evidence type="ECO:0000313" key="11">
    <source>
        <dbReference type="EnsemblMetazoa" id="KAF7488500.1"/>
    </source>
</evidence>
<keyword evidence="5" id="KW-0238">DNA-binding</keyword>
<dbReference type="InterPro" id="IPR017884">
    <property type="entry name" value="SANT_dom"/>
</dbReference>
<reference evidence="11" key="3">
    <citation type="submission" date="2022-06" db="UniProtKB">
        <authorList>
            <consortium name="EnsemblMetazoa"/>
        </authorList>
    </citation>
    <scope>IDENTIFICATION</scope>
</reference>
<dbReference type="GO" id="GO:0016581">
    <property type="term" value="C:NuRD complex"/>
    <property type="evidence" value="ECO:0007669"/>
    <property type="project" value="TreeGrafter"/>
</dbReference>
<feature type="compositionally biased region" description="Low complexity" evidence="7">
    <location>
        <begin position="172"/>
        <end position="182"/>
    </location>
</feature>
<keyword evidence="3" id="KW-0863">Zinc-finger</keyword>
<dbReference type="PROSITE" id="PS51156">
    <property type="entry name" value="ELM2"/>
    <property type="match status" value="1"/>
</dbReference>
<feature type="compositionally biased region" description="Polar residues" evidence="7">
    <location>
        <begin position="853"/>
        <end position="864"/>
    </location>
</feature>
<evidence type="ECO:0000256" key="2">
    <source>
        <dbReference type="ARBA" id="ARBA00022723"/>
    </source>
</evidence>
<organism evidence="10">
    <name type="scientific">Sarcoptes scabiei</name>
    <name type="common">Itch mite</name>
    <name type="synonym">Acarus scabiei</name>
    <dbReference type="NCBI Taxonomy" id="52283"/>
    <lineage>
        <taxon>Eukaryota</taxon>
        <taxon>Metazoa</taxon>
        <taxon>Ecdysozoa</taxon>
        <taxon>Arthropoda</taxon>
        <taxon>Chelicerata</taxon>
        <taxon>Arachnida</taxon>
        <taxon>Acari</taxon>
        <taxon>Acariformes</taxon>
        <taxon>Sarcoptiformes</taxon>
        <taxon>Astigmata</taxon>
        <taxon>Psoroptidia</taxon>
        <taxon>Sarcoptoidea</taxon>
        <taxon>Sarcoptidae</taxon>
        <taxon>Sarcoptinae</taxon>
        <taxon>Sarcoptes</taxon>
    </lineage>
</organism>
<feature type="compositionally biased region" description="Polar residues" evidence="7">
    <location>
        <begin position="367"/>
        <end position="378"/>
    </location>
</feature>
<evidence type="ECO:0000256" key="4">
    <source>
        <dbReference type="ARBA" id="ARBA00022833"/>
    </source>
</evidence>
<dbReference type="InterPro" id="IPR040138">
    <property type="entry name" value="MIER/MTA"/>
</dbReference>
<feature type="compositionally biased region" description="Polar residues" evidence="7">
    <location>
        <begin position="123"/>
        <end position="139"/>
    </location>
</feature>
<feature type="compositionally biased region" description="Polar residues" evidence="7">
    <location>
        <begin position="791"/>
        <end position="816"/>
    </location>
</feature>
<evidence type="ECO:0000259" key="9">
    <source>
        <dbReference type="PROSITE" id="PS51293"/>
    </source>
</evidence>
<dbReference type="PANTHER" id="PTHR10865">
    <property type="entry name" value="METASTASIS-ASSOCIATED PROTEIN AND MESODERM INDUCTION EARLY RESPONSE PROTEIN"/>
    <property type="match status" value="1"/>
</dbReference>
<feature type="compositionally biased region" description="Low complexity" evidence="7">
    <location>
        <begin position="575"/>
        <end position="599"/>
    </location>
</feature>
<dbReference type="Proteomes" id="UP000070412">
    <property type="component" value="Unassembled WGS sequence"/>
</dbReference>
<feature type="compositionally biased region" description="Basic and acidic residues" evidence="7">
    <location>
        <begin position="141"/>
        <end position="150"/>
    </location>
</feature>
<evidence type="ECO:0000256" key="3">
    <source>
        <dbReference type="ARBA" id="ARBA00022771"/>
    </source>
</evidence>
<feature type="region of interest" description="Disordered" evidence="7">
    <location>
        <begin position="838"/>
        <end position="906"/>
    </location>
</feature>
<feature type="compositionally biased region" description="Polar residues" evidence="7">
    <location>
        <begin position="448"/>
        <end position="457"/>
    </location>
</feature>
<feature type="domain" description="ELM2" evidence="8">
    <location>
        <begin position="20"/>
        <end position="129"/>
    </location>
</feature>
<feature type="compositionally biased region" description="Polar residues" evidence="7">
    <location>
        <begin position="726"/>
        <end position="735"/>
    </location>
</feature>
<feature type="compositionally biased region" description="Polar residues" evidence="7">
    <location>
        <begin position="324"/>
        <end position="345"/>
    </location>
</feature>
<feature type="domain" description="SANT" evidence="9">
    <location>
        <begin position="258"/>
        <end position="310"/>
    </location>
</feature>
<dbReference type="GO" id="GO:0003677">
    <property type="term" value="F:DNA binding"/>
    <property type="evidence" value="ECO:0007669"/>
    <property type="project" value="UniProtKB-KW"/>
</dbReference>
<dbReference type="PROSITE" id="PS51293">
    <property type="entry name" value="SANT"/>
    <property type="match status" value="1"/>
</dbReference>
<keyword evidence="2" id="KW-0479">Metal-binding</keyword>
<proteinExistence type="predicted"/>
<feature type="region of interest" description="Disordered" evidence="7">
    <location>
        <begin position="726"/>
        <end position="821"/>
    </location>
</feature>
<dbReference type="AlphaFoldDB" id="A0A834R1E0"/>
<feature type="region of interest" description="Disordered" evidence="7">
    <location>
        <begin position="315"/>
        <end position="394"/>
    </location>
</feature>
<feature type="compositionally biased region" description="Polar residues" evidence="7">
    <location>
        <begin position="763"/>
        <end position="776"/>
    </location>
</feature>
<feature type="compositionally biased region" description="Polar residues" evidence="7">
    <location>
        <begin position="471"/>
        <end position="486"/>
    </location>
</feature>
<dbReference type="GO" id="GO:0042826">
    <property type="term" value="F:histone deacetylase binding"/>
    <property type="evidence" value="ECO:0007669"/>
    <property type="project" value="TreeGrafter"/>
</dbReference>
<dbReference type="PANTHER" id="PTHR10865:SF29">
    <property type="entry name" value="METASTASIS ASSOCIATED 1-LIKE, ISOFORM D"/>
    <property type="match status" value="1"/>
</dbReference>
<feature type="region of interest" description="Disordered" evidence="7">
    <location>
        <begin position="564"/>
        <end position="644"/>
    </location>
</feature>
<feature type="compositionally biased region" description="Low complexity" evidence="7">
    <location>
        <begin position="868"/>
        <end position="899"/>
    </location>
</feature>
<sequence>MLDIDFDSYWDEEARNPNRNRIRIGRQYQAQCPALLKSGQNDGRKLEDLETLTWNPNNPLNIHQLNQYFSIAKSIGLFIQAIDTCQDGIDEIECLEEEKCSTRPFQILDSGTKCILEAKPDRTVQSSNDNNNVINTSVSIPEKHQSDKVTTRQRIQHHHKSNHKEDSVEVTSQSSSNSSSSSIQSIAKGLPAFILSHHSKNMREEKITDDDDYESKNNKGKNDDELQDSKCKFKSTTAEQAINLGSVEKYDVKKLANLLMGKWNATEAKVFAQAFNQCGKNFMAIKKDYLPWKSIRSIIEYYYLTCDKEKEELRKQRRNRAKSNRNCFSLNENRTNTTKPPSSSDNSDEINYESAKKFSTDIDGSNPKFNISQNSNQKSNDDRTRLSPNKQSNLSEQDLFNLMLMKGGLKNGNINLDAIADFTNSRFKFNNTNNNCNINGGNSAFIQSSSESKNSFVPGQEVRPVKAKPIFSQTDPSSSQLNEADSSKTNLGSLNLYLHGELVLRLNAQQQDSGQKWVESNEIQSLRRKRSLKNGLSSRTSGLKKSNLDSRSFKDDADDFSCGGADVSASDDDSLTSNESSSLVASSPSSSSTIATSSAKKSRVKLEHQNSNFPSNSQNSSISSPVSSHRNKNESNFNGGALNNPFPNTSQSLINSISALAAASSFLENPLSELEIKKRLFEYCQMGMSVEELQLLLASNLFPDPPKAHSNTPCLAATVPHIGTNVTDKTTTQNVSEKDSVYRSSPVKEHQRSSKSSSKQSKIVSNDLDNADNGYTNGFGPIDLTRRKSSINHNPFNSISNEMGSKNHSPKSKQSFSASTSNNLLNRSNCSLFSLPTLSSSSPSSLSSSTLSNPNGTGRNSTIVSPAKSSSNSHSSKSMKNNYNSKKKSSSSSSSSSISIAETNPF</sequence>
<reference evidence="12" key="1">
    <citation type="journal article" date="2020" name="PLoS Negl. Trop. Dis.">
        <title>High-quality nuclear genome for Sarcoptes scabiei-A critical resource for a neglected parasite.</title>
        <authorList>
            <person name="Korhonen P.K."/>
            <person name="Gasser R.B."/>
            <person name="Ma G."/>
            <person name="Wang T."/>
            <person name="Stroehlein A.J."/>
            <person name="Young N.D."/>
            <person name="Ang C.S."/>
            <person name="Fernando D.D."/>
            <person name="Lu H.C."/>
            <person name="Taylor S."/>
            <person name="Reynolds S.L."/>
            <person name="Mofiz E."/>
            <person name="Najaraj S.H."/>
            <person name="Gowda H."/>
            <person name="Madugundu A."/>
            <person name="Renuse S."/>
            <person name="Holt D."/>
            <person name="Pandey A."/>
            <person name="Papenfuss A.T."/>
            <person name="Fischer K."/>
        </authorList>
    </citation>
    <scope>NUCLEOTIDE SEQUENCE [LARGE SCALE GENOMIC DNA]</scope>
</reference>
<feature type="region of interest" description="Disordered" evidence="7">
    <location>
        <begin position="448"/>
        <end position="486"/>
    </location>
</feature>
<dbReference type="GO" id="GO:0008270">
    <property type="term" value="F:zinc ion binding"/>
    <property type="evidence" value="ECO:0007669"/>
    <property type="project" value="UniProtKB-KW"/>
</dbReference>
<dbReference type="InterPro" id="IPR009057">
    <property type="entry name" value="Homeodomain-like_sf"/>
</dbReference>
<dbReference type="SMART" id="SM01189">
    <property type="entry name" value="ELM2"/>
    <property type="match status" value="1"/>
</dbReference>
<keyword evidence="6" id="KW-0539">Nucleus</keyword>
<evidence type="ECO:0000256" key="7">
    <source>
        <dbReference type="SAM" id="MobiDB-lite"/>
    </source>
</evidence>
<dbReference type="EnsemblMetazoa" id="SSS_7626s_mrna">
    <property type="protein sequence ID" value="KAF7488500.1"/>
    <property type="gene ID" value="SSS_7626"/>
</dbReference>
<dbReference type="Gene3D" id="1.10.10.60">
    <property type="entry name" value="Homeodomain-like"/>
    <property type="match status" value="1"/>
</dbReference>
<comment type="subcellular location">
    <subcellularLocation>
        <location evidence="1">Nucleus</location>
    </subcellularLocation>
</comment>
<protein>
    <submittedName>
        <fullName evidence="10">Metastasis-associated protein MTA3</fullName>
    </submittedName>
</protein>
<evidence type="ECO:0000313" key="10">
    <source>
        <dbReference type="EMBL" id="KAF7488500.1"/>
    </source>
</evidence>
<dbReference type="OrthoDB" id="6421374at2759"/>
<name>A0A834R1E0_SARSC</name>
<evidence type="ECO:0000259" key="8">
    <source>
        <dbReference type="PROSITE" id="PS51156"/>
    </source>
</evidence>
<feature type="compositionally biased region" description="Low complexity" evidence="7">
    <location>
        <begin position="838"/>
        <end position="852"/>
    </location>
</feature>
<dbReference type="GO" id="GO:0003714">
    <property type="term" value="F:transcription corepressor activity"/>
    <property type="evidence" value="ECO:0007669"/>
    <property type="project" value="TreeGrafter"/>
</dbReference>
<evidence type="ECO:0000256" key="5">
    <source>
        <dbReference type="ARBA" id="ARBA00023125"/>
    </source>
</evidence>
<dbReference type="InterPro" id="IPR000949">
    <property type="entry name" value="ELM2_dom"/>
</dbReference>
<feature type="region of interest" description="Disordered" evidence="7">
    <location>
        <begin position="528"/>
        <end position="550"/>
    </location>
</feature>
<feature type="compositionally biased region" description="Basic and acidic residues" evidence="7">
    <location>
        <begin position="214"/>
        <end position="227"/>
    </location>
</feature>